<feature type="domain" description="EGF-like" evidence="2">
    <location>
        <begin position="1041"/>
        <end position="1075"/>
    </location>
</feature>
<sequence length="1630" mass="171835">MSTGVQDRDRPPSTVETYKTKMHTWVFALIICTYSNHHHCLHNSNRYLMNDAPCHLPGKSNATTHILFEEAPNCPENCASCTDPSICEVCEHGFTLTNRGRCVDQCIEGDSETNCAVGHCTVFDDTLCSKCAHKDDVPAAGICNTGVTKCTKDDLGVCISCEPGHLLYQGGCYPSKSALAQSICTTDNQIVIEGKLYCSLCSNENEAPINGHCTDEFPSYCNADGGRCTSCIADGYFLLEGGCYSGAEHPGSVICAEVHDNECTECGSHYPLTAGVCTYCPIDHCLTCENESCSQCQKGYVLRSSGRCVKLCSEGNGLQSCAIGYCTAFGGTLCTKCAYEEDVPVAGICTSELTTCQKNSSHICISCEQKHLLYSGGCYATIGSLGLEICSLEDQINIGDKVYCSKCNQENEAPLNGECTETAANHCDVLDGVCTSCKTTGYFLFQGGCYTLASIPGNIVCAEVSGTTCTKCRDGYGIHEGECTPCAIEHCMDCNDNIADCNVCDPKHFFTGAACVACEGEHCAACRENMCVDCTDKTECHACTIPNCVLCDPTSVECLTCQEAYELDEDGACTPLPASECPSSCLCTNNDVPALCTSCKPGFIAAGLVSGDTCLSCALEVENCGLCTYISESESIVCEECLDGYRMNNGLCEPCGKGCKSCPQRVNKCEECFAETPYFNPALTECLATCPPNSVAVANKKCSCIHGYYSTLQGCEPCDESCDTCSGGEVDKCVTCRPGFFLASGSWKGQCISCHVGAFSDGSIIGVEHCSKCKGVPQNGDLVVMCEECDLGYTLKGEVCVSDDAGHEDCPSNCICTAESPACVGCQKGYFTLSTPSLETCIRCSTAVSGCKACTVEDVPLSRNTKDVVCTLCDDGKGLVEGECQSCHVTCKTCNNNPNLCSACNNPTYKLSLKGDQCVQECPEFSEEQNGRCVCLLGYSISSNGLTCTKDTSACPSVCICAVGNICSGCTDGYFTFDPSRTDAARCEPCSGDFCSSCDSVSNDAAVIGHSLGSNRRYAYRRSTKSINICVECNDKRGCSACSIEGCNKCSTADHTECTECMPDYQLSQDKKSCEPLVPICPLGCTCTPGTSTCNGCADGYFEVDSADETNGRCMRCSIPTRYIPTRISRARRVQQLLSVRGKEIDQIGWKVVRDAAWDGVAGCALCKPPSSPGPAICTQCVQGKHLWVSGESTQCLDACPDGMGSINNVCFNCNDQNCLRCDNNLDSCTECRTGASPILNPETELVVCETVCPLGCVCEDAENSNICTGCQSGYYEVSVLARLVMRLRQADVHCKACLANCMTCTDGSTCSACADSYVLHQTGASCVQKCDQGYYDKQGKCTRCSDENCASCTSETTCTSCIGSSFLSGGKCITCDESCKTCGGSTKKDCLACPAGTVHSVGTGLGECLQECSATAAGNCALCNAIIDGTRYCSKCVPGEAPIDGRCELISVARNVACVTSGDGTCTSCPATHFLFNGGCYATSRYPGSAVCTSSSNGLCTNCADGFTSTNGICSNCVSGCSSCSSAAASACTLCTEGYFPAFSGSQGVCKRCDDTTITNGYQGVQNCRICVAPQQAGPALCLDASEISNKSSLSAGAITGITIAVLAVVGCAVGLLVWFLCCRRSKAV</sequence>
<dbReference type="EMBL" id="JXTI01000018">
    <property type="protein sequence ID" value="KWX14951.1"/>
    <property type="molecule type" value="Genomic_DNA"/>
</dbReference>
<name>A0A132NXZ3_GIAIN</name>
<feature type="domain" description="EGF-like" evidence="2">
    <location>
        <begin position="717"/>
        <end position="752"/>
    </location>
</feature>
<feature type="domain" description="EGF-like" evidence="2">
    <location>
        <begin position="1297"/>
        <end position="1328"/>
    </location>
</feature>
<dbReference type="PANTHER" id="PTHR23275:SF100">
    <property type="entry name" value="EGF-LIKE DOMAIN-CONTAINING PROTEIN"/>
    <property type="match status" value="1"/>
</dbReference>
<dbReference type="InterPro" id="IPR006212">
    <property type="entry name" value="Furin_repeat"/>
</dbReference>
<feature type="domain" description="EGF-like" evidence="2">
    <location>
        <begin position="843"/>
        <end position="885"/>
    </location>
</feature>
<feature type="transmembrane region" description="Helical" evidence="1">
    <location>
        <begin position="1599"/>
        <end position="1623"/>
    </location>
</feature>
<feature type="domain" description="EGF-like" evidence="2">
    <location>
        <begin position="580"/>
        <end position="615"/>
    </location>
</feature>
<gene>
    <name evidence="3" type="ORF">QR46_1008</name>
</gene>
<dbReference type="Gene3D" id="2.10.220.10">
    <property type="entry name" value="Hormone Receptor, Insulin-like Growth Factor Receptor 1, Chain A, domain 2"/>
    <property type="match status" value="4"/>
</dbReference>
<evidence type="ECO:0000259" key="2">
    <source>
        <dbReference type="SMART" id="SM00181"/>
    </source>
</evidence>
<dbReference type="InterPro" id="IPR052798">
    <property type="entry name" value="Giardia_VSA"/>
</dbReference>
<keyword evidence="1" id="KW-0812">Transmembrane</keyword>
<proteinExistence type="predicted"/>
<keyword evidence="1" id="KW-1133">Transmembrane helix</keyword>
<dbReference type="Pfam" id="PF03302">
    <property type="entry name" value="VSP"/>
    <property type="match status" value="3"/>
</dbReference>
<feature type="domain" description="EGF-like" evidence="2">
    <location>
        <begin position="539"/>
        <end position="574"/>
    </location>
</feature>
<reference evidence="3 4" key="1">
    <citation type="journal article" date="2015" name="Mol. Biochem. Parasitol.">
        <title>Identification of polymorphic genes for use in assemblage B genotyping assays through comparative genomics of multiple assemblage B Giardia duodenalis isolates.</title>
        <authorList>
            <person name="Wielinga C."/>
            <person name="Thompson R.C."/>
            <person name="Monis P."/>
            <person name="Ryan U."/>
        </authorList>
    </citation>
    <scope>NUCLEOTIDE SEQUENCE [LARGE SCALE GENOMIC DNA]</scope>
    <source>
        <strain evidence="3 4">BAH15c1</strain>
    </source>
</reference>
<feature type="domain" description="EGF-like" evidence="2">
    <location>
        <begin position="73"/>
        <end position="103"/>
    </location>
</feature>
<dbReference type="VEuPathDB" id="GiardiaDB:QR46_1008"/>
<dbReference type="PANTHER" id="PTHR23275">
    <property type="entry name" value="CABRIOLET.-RELATED"/>
    <property type="match status" value="1"/>
</dbReference>
<feature type="domain" description="EGF-like" evidence="2">
    <location>
        <begin position="685"/>
        <end position="716"/>
    </location>
</feature>
<dbReference type="SUPFAM" id="SSF57184">
    <property type="entry name" value="Growth factor receptor domain"/>
    <property type="match status" value="8"/>
</dbReference>
<feature type="domain" description="EGF-like" evidence="2">
    <location>
        <begin position="265"/>
        <end position="309"/>
    </location>
</feature>
<dbReference type="InterPro" id="IPR009030">
    <property type="entry name" value="Growth_fac_rcpt_cys_sf"/>
</dbReference>
<feature type="domain" description="EGF-like" evidence="2">
    <location>
        <begin position="1166"/>
        <end position="1215"/>
    </location>
</feature>
<feature type="domain" description="EGF-like" evidence="2">
    <location>
        <begin position="753"/>
        <end position="801"/>
    </location>
</feature>
<dbReference type="Proteomes" id="UP000070089">
    <property type="component" value="Unassembled WGS sequence"/>
</dbReference>
<feature type="domain" description="EGF-like" evidence="2">
    <location>
        <begin position="947"/>
        <end position="988"/>
    </location>
</feature>
<evidence type="ECO:0000313" key="3">
    <source>
        <dbReference type="EMBL" id="KWX14951.1"/>
    </source>
</evidence>
<dbReference type="InterPro" id="IPR000742">
    <property type="entry name" value="EGF"/>
</dbReference>
<feature type="domain" description="EGF-like" evidence="2">
    <location>
        <begin position="1412"/>
        <end position="1449"/>
    </location>
</feature>
<evidence type="ECO:0000313" key="4">
    <source>
        <dbReference type="Proteomes" id="UP000070089"/>
    </source>
</evidence>
<dbReference type="SMART" id="SM00181">
    <property type="entry name" value="EGF"/>
    <property type="match status" value="15"/>
</dbReference>
<comment type="caution">
    <text evidence="3">The sequence shown here is derived from an EMBL/GenBank/DDBJ whole genome shotgun (WGS) entry which is preliminary data.</text>
</comment>
<dbReference type="InterPro" id="IPR005127">
    <property type="entry name" value="Giardia_VSP"/>
</dbReference>
<evidence type="ECO:0000256" key="1">
    <source>
        <dbReference type="SAM" id="Phobius"/>
    </source>
</evidence>
<organism evidence="3 4">
    <name type="scientific">Giardia duodenalis assemblage B</name>
    <dbReference type="NCBI Taxonomy" id="1394984"/>
    <lineage>
        <taxon>Eukaryota</taxon>
        <taxon>Metamonada</taxon>
        <taxon>Diplomonadida</taxon>
        <taxon>Hexamitidae</taxon>
        <taxon>Giardiinae</taxon>
        <taxon>Giardia</taxon>
    </lineage>
</organism>
<dbReference type="OrthoDB" id="10250024at2759"/>
<protein>
    <submittedName>
        <fullName evidence="3">High cysteine non-variant cyst protein/ Variant-specific surface protein</fullName>
    </submittedName>
</protein>
<feature type="domain" description="EGF-like" evidence="2">
    <location>
        <begin position="809"/>
        <end position="842"/>
    </location>
</feature>
<feature type="domain" description="EGF-like" evidence="2">
    <location>
        <begin position="616"/>
        <end position="653"/>
    </location>
</feature>
<dbReference type="SMART" id="SM00261">
    <property type="entry name" value="FU"/>
    <property type="match status" value="16"/>
</dbReference>
<keyword evidence="1" id="KW-0472">Membrane</keyword>
<accession>A0A132NXZ3</accession>